<keyword evidence="1" id="KW-1133">Transmembrane helix</keyword>
<feature type="transmembrane region" description="Helical" evidence="1">
    <location>
        <begin position="158"/>
        <end position="179"/>
    </location>
</feature>
<feature type="transmembrane region" description="Helical" evidence="1">
    <location>
        <begin position="118"/>
        <end position="138"/>
    </location>
</feature>
<dbReference type="VEuPathDB" id="MicrosporidiaDB:NEDG_01051"/>
<evidence type="ECO:0000313" key="3">
    <source>
        <dbReference type="Proteomes" id="UP000185944"/>
    </source>
</evidence>
<protein>
    <submittedName>
        <fullName evidence="2">Uncharacterized protein</fullName>
    </submittedName>
</protein>
<dbReference type="RefSeq" id="XP_067543657.1">
    <property type="nucleotide sequence ID" value="XM_067688469.1"/>
</dbReference>
<gene>
    <name evidence="2" type="ORF">NEDG_01051</name>
</gene>
<feature type="transmembrane region" description="Helical" evidence="1">
    <location>
        <begin position="85"/>
        <end position="106"/>
    </location>
</feature>
<feature type="transmembrane region" description="Helical" evidence="1">
    <location>
        <begin position="186"/>
        <end position="208"/>
    </location>
</feature>
<name>A0A177ECM4_9MICR</name>
<evidence type="ECO:0000256" key="1">
    <source>
        <dbReference type="SAM" id="Phobius"/>
    </source>
</evidence>
<dbReference type="GeneID" id="93647401"/>
<comment type="caution">
    <text evidence="2">The sequence shown here is derived from an EMBL/GenBank/DDBJ whole genome shotgun (WGS) entry which is preliminary data.</text>
</comment>
<keyword evidence="1" id="KW-0472">Membrane</keyword>
<reference evidence="2 3" key="1">
    <citation type="submission" date="2016-02" db="EMBL/GenBank/DDBJ databases">
        <title>Discovery of a natural microsporidian pathogen with a broad tissue tropism in Caenorhabditis elegans.</title>
        <authorList>
            <person name="Luallen R.J."/>
            <person name="Reinke A.W."/>
            <person name="Tong L."/>
            <person name="Botts M.R."/>
            <person name="Felix M.-A."/>
            <person name="Troemel E.R."/>
        </authorList>
    </citation>
    <scope>NUCLEOTIDE SEQUENCE [LARGE SCALE GENOMIC DNA]</scope>
    <source>
        <strain evidence="2 3">JUm2807</strain>
    </source>
</reference>
<proteinExistence type="predicted"/>
<dbReference type="EMBL" id="LTDL01000042">
    <property type="protein sequence ID" value="OAG28912.1"/>
    <property type="molecule type" value="Genomic_DNA"/>
</dbReference>
<dbReference type="Proteomes" id="UP000185944">
    <property type="component" value="Unassembled WGS sequence"/>
</dbReference>
<sequence>MTPATSVTSPAVETQTDLFDAPSSTPAILERLNQAIVVPVVDGLAPYLQKIMRMIESVENALTKTIDPSMSEELQPIIDLMSTRISSSLMIFLAGSVFILSIRAQLFAPQLSFFKSTFLLVSMVASASSMVFFIIRVINTSDSVKRILANTVITETSSIYVMILGGLIGTVLFGIAMVAAYASLQIFILTAAAILFVSISAIVLYTLFDINSNAVLSEQGSPITQQVADVTTNLTRVYLLSCSVVAAIMVLHLGMIFSMGKSQYRRIAYEEGMVQPV</sequence>
<dbReference type="AlphaFoldDB" id="A0A177ECM4"/>
<accession>A0A177ECM4</accession>
<keyword evidence="3" id="KW-1185">Reference proteome</keyword>
<feature type="transmembrane region" description="Helical" evidence="1">
    <location>
        <begin position="237"/>
        <end position="257"/>
    </location>
</feature>
<evidence type="ECO:0000313" key="2">
    <source>
        <dbReference type="EMBL" id="OAG28912.1"/>
    </source>
</evidence>
<keyword evidence="1" id="KW-0812">Transmembrane</keyword>
<organism evidence="2 3">
    <name type="scientific">Nematocida displodere</name>
    <dbReference type="NCBI Taxonomy" id="1805483"/>
    <lineage>
        <taxon>Eukaryota</taxon>
        <taxon>Fungi</taxon>
        <taxon>Fungi incertae sedis</taxon>
        <taxon>Microsporidia</taxon>
        <taxon>Nematocida</taxon>
    </lineage>
</organism>